<proteinExistence type="predicted"/>
<evidence type="ECO:0000313" key="3">
    <source>
        <dbReference type="Proteomes" id="UP000314251"/>
    </source>
</evidence>
<name>A0A5N6A458_9ACTN</name>
<dbReference type="AlphaFoldDB" id="A0A5N6A458"/>
<organism evidence="2 3">
    <name type="scientific">Streptomyces mimosae</name>
    <dbReference type="NCBI Taxonomy" id="2586635"/>
    <lineage>
        <taxon>Bacteria</taxon>
        <taxon>Bacillati</taxon>
        <taxon>Actinomycetota</taxon>
        <taxon>Actinomycetes</taxon>
        <taxon>Kitasatosporales</taxon>
        <taxon>Streptomycetaceae</taxon>
        <taxon>Streptomyces</taxon>
    </lineage>
</organism>
<reference evidence="2" key="1">
    <citation type="submission" date="2019-10" db="EMBL/GenBank/DDBJ databases">
        <title>Nonomuraea sp. nov., isolated from Phyllanthus amarus.</title>
        <authorList>
            <person name="Klykleung N."/>
            <person name="Tanasupawat S."/>
        </authorList>
    </citation>
    <scope>NUCLEOTIDE SEQUENCE [LARGE SCALE GENOMIC DNA]</scope>
    <source>
        <strain evidence="2">3MP-10</strain>
    </source>
</reference>
<dbReference type="OrthoDB" id="231241at2"/>
<dbReference type="EMBL" id="VDLY02000013">
    <property type="protein sequence ID" value="KAB8163032.1"/>
    <property type="molecule type" value="Genomic_DNA"/>
</dbReference>
<dbReference type="SUPFAM" id="SSF55486">
    <property type="entry name" value="Metalloproteases ('zincins'), catalytic domain"/>
    <property type="match status" value="1"/>
</dbReference>
<dbReference type="Proteomes" id="UP000314251">
    <property type="component" value="Unassembled WGS sequence"/>
</dbReference>
<comment type="caution">
    <text evidence="2">The sequence shown here is derived from an EMBL/GenBank/DDBJ whole genome shotgun (WGS) entry which is preliminary data.</text>
</comment>
<gene>
    <name evidence="2" type="ORF">FH607_019755</name>
</gene>
<dbReference type="Gene3D" id="3.40.390.10">
    <property type="entry name" value="Collagenase (Catalytic Domain)"/>
    <property type="match status" value="1"/>
</dbReference>
<keyword evidence="3" id="KW-1185">Reference proteome</keyword>
<keyword evidence="1" id="KW-0732">Signal</keyword>
<feature type="chain" id="PRO_5039543621" evidence="1">
    <location>
        <begin position="17"/>
        <end position="273"/>
    </location>
</feature>
<protein>
    <submittedName>
        <fullName evidence="2">Uncharacterized protein</fullName>
    </submittedName>
</protein>
<dbReference type="GO" id="GO:0008237">
    <property type="term" value="F:metallopeptidase activity"/>
    <property type="evidence" value="ECO:0007669"/>
    <property type="project" value="InterPro"/>
</dbReference>
<feature type="signal peptide" evidence="1">
    <location>
        <begin position="1"/>
        <end position="16"/>
    </location>
</feature>
<sequence length="273" mass="29106">MLVAGLAVAVPASASAGESPAGNAPAAGAGAVAPAATVVSPVPREVVDRYQLDTRWYAKYVAGPTDASGRSIPVLGSAAIDDATLLRAAAELETLTRTWPYFPVQELDARNVRVVLTARSEKMSSIPEVYAIYGTSLDERYWAGMGATDALPLSVGTEANLIDNQGGENNFVHEFGHSVADMALRHIDPAFAGELESAYNQARAAGRWQNTYAATNTSEYWAEGVQSYFDVNREGPRGGDGVHNEINTRQELRGYDGPLFALLDRVYQGATLP</sequence>
<evidence type="ECO:0000313" key="2">
    <source>
        <dbReference type="EMBL" id="KAB8163032.1"/>
    </source>
</evidence>
<dbReference type="InterPro" id="IPR024079">
    <property type="entry name" value="MetalloPept_cat_dom_sf"/>
</dbReference>
<accession>A0A5N6A458</accession>
<evidence type="ECO:0000256" key="1">
    <source>
        <dbReference type="SAM" id="SignalP"/>
    </source>
</evidence>